<reference evidence="6 7" key="1">
    <citation type="submission" date="2016-07" db="EMBL/GenBank/DDBJ databases">
        <title>Pervasive Adenine N6-methylation of Active Genes in Fungi.</title>
        <authorList>
            <consortium name="DOE Joint Genome Institute"/>
            <person name="Mondo S.J."/>
            <person name="Dannebaum R.O."/>
            <person name="Kuo R.C."/>
            <person name="Labutti K."/>
            <person name="Haridas S."/>
            <person name="Kuo A."/>
            <person name="Salamov A."/>
            <person name="Ahrendt S.R."/>
            <person name="Lipzen A."/>
            <person name="Sullivan W."/>
            <person name="Andreopoulos W.B."/>
            <person name="Clum A."/>
            <person name="Lindquist E."/>
            <person name="Daum C."/>
            <person name="Ramamoorthy G.K."/>
            <person name="Gryganskyi A."/>
            <person name="Culley D."/>
            <person name="Magnuson J.K."/>
            <person name="James T.Y."/>
            <person name="O'Malley M.A."/>
            <person name="Stajich J.E."/>
            <person name="Spatafora J.W."/>
            <person name="Visel A."/>
            <person name="Grigoriev I.V."/>
        </authorList>
    </citation>
    <scope>NUCLEOTIDE SEQUENCE [LARGE SCALE GENOMIC DNA]</scope>
    <source>
        <strain evidence="6 7">CBS 129021</strain>
    </source>
</reference>
<dbReference type="Proteomes" id="UP000193689">
    <property type="component" value="Unassembled WGS sequence"/>
</dbReference>
<evidence type="ECO:0000256" key="2">
    <source>
        <dbReference type="ARBA" id="ARBA00022692"/>
    </source>
</evidence>
<evidence type="ECO:0000256" key="4">
    <source>
        <dbReference type="ARBA" id="ARBA00023136"/>
    </source>
</evidence>
<dbReference type="AlphaFoldDB" id="A0A1Y2DNK1"/>
<evidence type="ECO:0000313" key="7">
    <source>
        <dbReference type="Proteomes" id="UP000193689"/>
    </source>
</evidence>
<dbReference type="InterPro" id="IPR050549">
    <property type="entry name" value="MFS_Trehalose_Transporter"/>
</dbReference>
<keyword evidence="3 5" id="KW-1133">Transmembrane helix</keyword>
<sequence>MASLCQCPITCLWCMYAAWCVLLVSFNNQAAESVISIPEYRKVFGSLAIIGSLAMMDFVATTNALFFGGKFLNGFAVGAIASVTVTYIDEVTPLALRGFFTCLNALAFCLTSLVAVLITNETENFHTRWAYCAVFCARYGFAVIVWFMPDKRQKRRRSKALKGLNKLGQRGTEATSKLALTQRTLEEARH</sequence>
<dbReference type="GeneID" id="63774848"/>
<dbReference type="GO" id="GO:0016020">
    <property type="term" value="C:membrane"/>
    <property type="evidence" value="ECO:0007669"/>
    <property type="project" value="UniProtKB-SubCell"/>
</dbReference>
<keyword evidence="2 5" id="KW-0812">Transmembrane</keyword>
<dbReference type="PROSITE" id="PS00217">
    <property type="entry name" value="SUGAR_TRANSPORT_2"/>
    <property type="match status" value="1"/>
</dbReference>
<dbReference type="EMBL" id="MCFJ01000011">
    <property type="protein sequence ID" value="ORY60873.1"/>
    <property type="molecule type" value="Genomic_DNA"/>
</dbReference>
<keyword evidence="7" id="KW-1185">Reference proteome</keyword>
<evidence type="ECO:0000256" key="3">
    <source>
        <dbReference type="ARBA" id="ARBA00022989"/>
    </source>
</evidence>
<proteinExistence type="predicted"/>
<feature type="transmembrane region" description="Helical" evidence="5">
    <location>
        <begin position="44"/>
        <end position="66"/>
    </location>
</feature>
<dbReference type="InterPro" id="IPR036259">
    <property type="entry name" value="MFS_trans_sf"/>
</dbReference>
<evidence type="ECO:0000256" key="1">
    <source>
        <dbReference type="ARBA" id="ARBA00004141"/>
    </source>
</evidence>
<feature type="transmembrane region" description="Helical" evidence="5">
    <location>
        <begin position="94"/>
        <end position="117"/>
    </location>
</feature>
<feature type="transmembrane region" description="Helical" evidence="5">
    <location>
        <begin position="71"/>
        <end position="88"/>
    </location>
</feature>
<comment type="subcellular location">
    <subcellularLocation>
        <location evidence="1">Membrane</location>
        <topology evidence="1">Multi-pass membrane protein</topology>
    </subcellularLocation>
</comment>
<organism evidence="6 7">
    <name type="scientific">Pseudomassariella vexata</name>
    <dbReference type="NCBI Taxonomy" id="1141098"/>
    <lineage>
        <taxon>Eukaryota</taxon>
        <taxon>Fungi</taxon>
        <taxon>Dikarya</taxon>
        <taxon>Ascomycota</taxon>
        <taxon>Pezizomycotina</taxon>
        <taxon>Sordariomycetes</taxon>
        <taxon>Xylariomycetidae</taxon>
        <taxon>Amphisphaeriales</taxon>
        <taxon>Pseudomassariaceae</taxon>
        <taxon>Pseudomassariella</taxon>
    </lineage>
</organism>
<dbReference type="RefSeq" id="XP_040713100.1">
    <property type="nucleotide sequence ID" value="XM_040858636.1"/>
</dbReference>
<accession>A0A1Y2DNK1</accession>
<dbReference type="Pfam" id="PF00083">
    <property type="entry name" value="Sugar_tr"/>
    <property type="match status" value="1"/>
</dbReference>
<evidence type="ECO:0008006" key="8">
    <source>
        <dbReference type="Google" id="ProtNLM"/>
    </source>
</evidence>
<dbReference type="GO" id="GO:0022857">
    <property type="term" value="F:transmembrane transporter activity"/>
    <property type="evidence" value="ECO:0007669"/>
    <property type="project" value="InterPro"/>
</dbReference>
<dbReference type="PANTHER" id="PTHR48021:SF1">
    <property type="entry name" value="GH07001P-RELATED"/>
    <property type="match status" value="1"/>
</dbReference>
<evidence type="ECO:0000256" key="5">
    <source>
        <dbReference type="SAM" id="Phobius"/>
    </source>
</evidence>
<comment type="caution">
    <text evidence="6">The sequence shown here is derived from an EMBL/GenBank/DDBJ whole genome shotgun (WGS) entry which is preliminary data.</text>
</comment>
<feature type="transmembrane region" description="Helical" evidence="5">
    <location>
        <begin position="129"/>
        <end position="148"/>
    </location>
</feature>
<keyword evidence="4 5" id="KW-0472">Membrane</keyword>
<dbReference type="PANTHER" id="PTHR48021">
    <property type="match status" value="1"/>
</dbReference>
<gene>
    <name evidence="6" type="ORF">BCR38DRAFT_411983</name>
</gene>
<dbReference type="InterPro" id="IPR005828">
    <property type="entry name" value="MFS_sugar_transport-like"/>
</dbReference>
<dbReference type="OrthoDB" id="6612291at2759"/>
<dbReference type="Gene3D" id="1.20.1250.20">
    <property type="entry name" value="MFS general substrate transporter like domains"/>
    <property type="match status" value="1"/>
</dbReference>
<name>A0A1Y2DNK1_9PEZI</name>
<dbReference type="InParanoid" id="A0A1Y2DNK1"/>
<dbReference type="SUPFAM" id="SSF103473">
    <property type="entry name" value="MFS general substrate transporter"/>
    <property type="match status" value="1"/>
</dbReference>
<evidence type="ECO:0000313" key="6">
    <source>
        <dbReference type="EMBL" id="ORY60873.1"/>
    </source>
</evidence>
<dbReference type="InterPro" id="IPR005829">
    <property type="entry name" value="Sugar_transporter_CS"/>
</dbReference>
<protein>
    <recommendedName>
        <fullName evidence="8">Major facilitator superfamily (MFS) profile domain-containing protein</fullName>
    </recommendedName>
</protein>